<name>A0A0K2USB7_LEPSM</name>
<dbReference type="Gene3D" id="3.30.420.10">
    <property type="entry name" value="Ribonuclease H-like superfamily/Ribonuclease H"/>
    <property type="match status" value="1"/>
</dbReference>
<dbReference type="AlphaFoldDB" id="A0A0K2USB7"/>
<reference evidence="1" key="1">
    <citation type="submission" date="2014-05" db="EMBL/GenBank/DDBJ databases">
        <authorList>
            <person name="Chronopoulou M."/>
        </authorList>
    </citation>
    <scope>NUCLEOTIDE SEQUENCE</scope>
    <source>
        <tissue evidence="1">Whole organism</tissue>
    </source>
</reference>
<dbReference type="GO" id="GO:0003676">
    <property type="term" value="F:nucleic acid binding"/>
    <property type="evidence" value="ECO:0007669"/>
    <property type="project" value="InterPro"/>
</dbReference>
<organism evidence="1">
    <name type="scientific">Lepeophtheirus salmonis</name>
    <name type="common">Salmon louse</name>
    <name type="synonym">Caligus salmonis</name>
    <dbReference type="NCBI Taxonomy" id="72036"/>
    <lineage>
        <taxon>Eukaryota</taxon>
        <taxon>Metazoa</taxon>
        <taxon>Ecdysozoa</taxon>
        <taxon>Arthropoda</taxon>
        <taxon>Crustacea</taxon>
        <taxon>Multicrustacea</taxon>
        <taxon>Hexanauplia</taxon>
        <taxon>Copepoda</taxon>
        <taxon>Siphonostomatoida</taxon>
        <taxon>Caligidae</taxon>
        <taxon>Lepeophtheirus</taxon>
    </lineage>
</organism>
<proteinExistence type="predicted"/>
<evidence type="ECO:0000313" key="1">
    <source>
        <dbReference type="EMBL" id="CDW41174.1"/>
    </source>
</evidence>
<dbReference type="EMBL" id="HACA01023812">
    <property type="protein sequence ID" value="CDW41173.1"/>
    <property type="molecule type" value="Transcribed_RNA"/>
</dbReference>
<accession>A0A0K2USB7</accession>
<sequence length="74" mass="8815">MLNRSIEDIPLNDRIVFRSQNSVLVMVWVGFTFCRIKTPLIFIPEDVKVNRAVYLDMLRSQVLPWIQEQHWEGL</sequence>
<dbReference type="EMBL" id="HACA01023813">
    <property type="protein sequence ID" value="CDW41174.1"/>
    <property type="molecule type" value="Transcribed_RNA"/>
</dbReference>
<protein>
    <submittedName>
        <fullName evidence="1">Putative LOC100197594 [Hydra vulgaris]</fullName>
    </submittedName>
</protein>
<dbReference type="InterPro" id="IPR036397">
    <property type="entry name" value="RNaseH_sf"/>
</dbReference>